<dbReference type="Gene3D" id="1.25.40.20">
    <property type="entry name" value="Ankyrin repeat-containing domain"/>
    <property type="match status" value="1"/>
</dbReference>
<accession>A0A1J1IZZ3</accession>
<dbReference type="PROSITE" id="PS50297">
    <property type="entry name" value="ANK_REP_REGION"/>
    <property type="match status" value="2"/>
</dbReference>
<evidence type="ECO:0000313" key="4">
    <source>
        <dbReference type="Proteomes" id="UP000183832"/>
    </source>
</evidence>
<dbReference type="PANTHER" id="PTHR24157">
    <property type="entry name" value="ANKYRIN REPEAT, SAM AND BASIC LEUCINE ZIPPER DOMAIN-CONTAINING PROTEIN 1"/>
    <property type="match status" value="1"/>
</dbReference>
<dbReference type="InterPro" id="IPR013761">
    <property type="entry name" value="SAM/pointed_sf"/>
</dbReference>
<dbReference type="InterPro" id="IPR036770">
    <property type="entry name" value="Ankyrin_rpt-contain_sf"/>
</dbReference>
<dbReference type="SUPFAM" id="SSF48403">
    <property type="entry name" value="Ankyrin repeat"/>
    <property type="match status" value="1"/>
</dbReference>
<dbReference type="OrthoDB" id="439236at2759"/>
<dbReference type="Gene3D" id="1.10.150.50">
    <property type="entry name" value="Transcription Factor, Ets-1"/>
    <property type="match status" value="1"/>
</dbReference>
<keyword evidence="2" id="KW-0812">Transmembrane</keyword>
<dbReference type="EMBL" id="CVRI01000065">
    <property type="protein sequence ID" value="CRL05835.1"/>
    <property type="molecule type" value="Genomic_DNA"/>
</dbReference>
<keyword evidence="2" id="KW-0472">Membrane</keyword>
<feature type="repeat" description="ANK" evidence="1">
    <location>
        <begin position="150"/>
        <end position="182"/>
    </location>
</feature>
<feature type="transmembrane region" description="Helical" evidence="2">
    <location>
        <begin position="438"/>
        <end position="457"/>
    </location>
</feature>
<dbReference type="Proteomes" id="UP000183832">
    <property type="component" value="Unassembled WGS sequence"/>
</dbReference>
<dbReference type="AlphaFoldDB" id="A0A1J1IZZ3"/>
<dbReference type="Pfam" id="PF12796">
    <property type="entry name" value="Ank_2"/>
    <property type="match status" value="1"/>
</dbReference>
<gene>
    <name evidence="3" type="primary">similar to Ankyrin repeat</name>
    <name evidence="3" type="ORF">CLUMA_CG018862</name>
</gene>
<evidence type="ECO:0000313" key="3">
    <source>
        <dbReference type="EMBL" id="CRL05835.1"/>
    </source>
</evidence>
<dbReference type="PANTHER" id="PTHR24157:SF3">
    <property type="entry name" value="ANKYRIN REPEAT, SAM AND BASIC LEUCINE ZIPPER DOMAIN-CONTAINING PROTEIN 1"/>
    <property type="match status" value="1"/>
</dbReference>
<reference evidence="3 4" key="1">
    <citation type="submission" date="2015-04" db="EMBL/GenBank/DDBJ databases">
        <authorList>
            <person name="Syromyatnikov M.Y."/>
            <person name="Popov V.N."/>
        </authorList>
    </citation>
    <scope>NUCLEOTIDE SEQUENCE [LARGE SCALE GENOMIC DNA]</scope>
</reference>
<name>A0A1J1IZZ3_9DIPT</name>
<dbReference type="GO" id="GO:0071546">
    <property type="term" value="C:pi-body"/>
    <property type="evidence" value="ECO:0007669"/>
    <property type="project" value="TreeGrafter"/>
</dbReference>
<dbReference type="STRING" id="568069.A0A1J1IZZ3"/>
<keyword evidence="4" id="KW-1185">Reference proteome</keyword>
<feature type="repeat" description="ANK" evidence="1">
    <location>
        <begin position="183"/>
        <end position="215"/>
    </location>
</feature>
<proteinExistence type="predicted"/>
<protein>
    <submittedName>
        <fullName evidence="3">CLUMA_CG018862, isoform A</fullName>
    </submittedName>
</protein>
<dbReference type="PROSITE" id="PS50088">
    <property type="entry name" value="ANK_REPEAT"/>
    <property type="match status" value="2"/>
</dbReference>
<organism evidence="3 4">
    <name type="scientific">Clunio marinus</name>
    <dbReference type="NCBI Taxonomy" id="568069"/>
    <lineage>
        <taxon>Eukaryota</taxon>
        <taxon>Metazoa</taxon>
        <taxon>Ecdysozoa</taxon>
        <taxon>Arthropoda</taxon>
        <taxon>Hexapoda</taxon>
        <taxon>Insecta</taxon>
        <taxon>Pterygota</taxon>
        <taxon>Neoptera</taxon>
        <taxon>Endopterygota</taxon>
        <taxon>Diptera</taxon>
        <taxon>Nematocera</taxon>
        <taxon>Chironomoidea</taxon>
        <taxon>Chironomidae</taxon>
        <taxon>Clunio</taxon>
    </lineage>
</organism>
<dbReference type="SMART" id="SM00248">
    <property type="entry name" value="ANK"/>
    <property type="match status" value="4"/>
</dbReference>
<evidence type="ECO:0000256" key="2">
    <source>
        <dbReference type="SAM" id="Phobius"/>
    </source>
</evidence>
<keyword evidence="2" id="KW-1133">Transmembrane helix</keyword>
<sequence>MPYYPAGYEYSDSDDSYYCWDGTNSSPSKYQMDALHKSPNELMQEILLSSLHSNNLEAFKEKLDRDSKLGFNIDEKIDWNWNLLYHACSSGRSQFVEYLINERGACVDLTADSMTPLMVTCSADAKSEEILKIVKLLVNKGASIRISNTFGETALMLASKKGYANVVKYLISLNDSFDAIDNEGKNALFHAIDGQHVDTAKILIENGINLNVINRYGCDARNYALNENLIEIYGLFPPQEYKYQVPGSFLSYNRFEDIIPLKKNLKKNEVPPYFPDIVNLLNGMGLDSFTTKFAQAGISLEEFLTISDEKMKEIGFEFPFERNSIKLGLYNFHKEQWAVNSLYVPNFMEEMSLLDVMMILANILRQIVIIKSQIIYIKQLGSKYDLGDSYKYFNLEYMSELQNNIRQLEKKFKAMNSMSKPLLITKAEKKVKRRYGTLMRAVIIATTSIIFVSAIMASKRIF</sequence>
<keyword evidence="1" id="KW-0040">ANK repeat</keyword>
<evidence type="ECO:0000256" key="1">
    <source>
        <dbReference type="PROSITE-ProRule" id="PRU00023"/>
    </source>
</evidence>
<dbReference type="InterPro" id="IPR002110">
    <property type="entry name" value="Ankyrin_rpt"/>
</dbReference>
<dbReference type="SUPFAM" id="SSF47769">
    <property type="entry name" value="SAM/Pointed domain"/>
    <property type="match status" value="1"/>
</dbReference>